<name>A0A2W4YET5_9CYAN</name>
<gene>
    <name evidence="2" type="ORF">DCF15_21270</name>
</gene>
<dbReference type="SUPFAM" id="SSF47413">
    <property type="entry name" value="lambda repressor-like DNA-binding domains"/>
    <property type="match status" value="1"/>
</dbReference>
<dbReference type="Gene3D" id="1.10.260.40">
    <property type="entry name" value="lambda repressor-like DNA-binding domains"/>
    <property type="match status" value="1"/>
</dbReference>
<dbReference type="AlphaFoldDB" id="A0A2W4YET5"/>
<dbReference type="SMART" id="SM00530">
    <property type="entry name" value="HTH_XRE"/>
    <property type="match status" value="1"/>
</dbReference>
<organism evidence="2 3">
    <name type="scientific">Phormidesmis priestleyi</name>
    <dbReference type="NCBI Taxonomy" id="268141"/>
    <lineage>
        <taxon>Bacteria</taxon>
        <taxon>Bacillati</taxon>
        <taxon>Cyanobacteriota</taxon>
        <taxon>Cyanophyceae</taxon>
        <taxon>Leptolyngbyales</taxon>
        <taxon>Leptolyngbyaceae</taxon>
        <taxon>Phormidesmis</taxon>
    </lineage>
</organism>
<sequence length="271" mass="30676">MSFSTGTDNAFGLLLKQWRSHRNFSQLDLSVASGVSQRHISFVESGRAHPSRQMVIKLATVLDVPLRQQNKMLTTAGFAPVYSELELSAPEVAPIRRALEFTLRQQEPYPALVMDRYWNQVQTNQGAVKLMGWLLAGQSVPEEVGPNLMKLMLHPEGAKAHIANWEAITPHLIHRVYRESLAEGQDANSRKLFEELLTYPDVQALWQVPVKDNWQLPILSVNFLKGKQQLSFFTTLTTLGTPQDIMLQELRLECLFPADESSEHQFQTLVG</sequence>
<evidence type="ECO:0000313" key="3">
    <source>
        <dbReference type="Proteomes" id="UP000249794"/>
    </source>
</evidence>
<comment type="caution">
    <text evidence="2">The sequence shown here is derived from an EMBL/GenBank/DDBJ whole genome shotgun (WGS) entry which is preliminary data.</text>
</comment>
<reference evidence="2 3" key="2">
    <citation type="submission" date="2018-06" db="EMBL/GenBank/DDBJ databases">
        <title>Metagenomic assembly of (sub)arctic Cyanobacteria and their associated microbiome from non-axenic cultures.</title>
        <authorList>
            <person name="Baurain D."/>
        </authorList>
    </citation>
    <scope>NUCLEOTIDE SEQUENCE [LARGE SCALE GENOMIC DNA]</scope>
    <source>
        <strain evidence="2">ULC027bin1</strain>
    </source>
</reference>
<dbReference type="Pfam" id="PF17765">
    <property type="entry name" value="MLTR_LBD"/>
    <property type="match status" value="1"/>
</dbReference>
<protein>
    <submittedName>
        <fullName evidence="2">XRE family transcriptional regulator</fullName>
    </submittedName>
</protein>
<evidence type="ECO:0000313" key="2">
    <source>
        <dbReference type="EMBL" id="PZO45771.1"/>
    </source>
</evidence>
<dbReference type="Gene3D" id="3.30.450.180">
    <property type="match status" value="1"/>
</dbReference>
<dbReference type="PANTHER" id="PTHR35010">
    <property type="entry name" value="BLL4672 PROTEIN-RELATED"/>
    <property type="match status" value="1"/>
</dbReference>
<accession>A0A2W4YET5</accession>
<reference evidence="3" key="1">
    <citation type="submission" date="2018-04" db="EMBL/GenBank/DDBJ databases">
        <authorList>
            <person name="Cornet L."/>
        </authorList>
    </citation>
    <scope>NUCLEOTIDE SEQUENCE [LARGE SCALE GENOMIC DNA]</scope>
</reference>
<dbReference type="InterPro" id="IPR010982">
    <property type="entry name" value="Lambda_DNA-bd_dom_sf"/>
</dbReference>
<dbReference type="EMBL" id="QBMP01000344">
    <property type="protein sequence ID" value="PZO45771.1"/>
    <property type="molecule type" value="Genomic_DNA"/>
</dbReference>
<dbReference type="GO" id="GO:0003677">
    <property type="term" value="F:DNA binding"/>
    <property type="evidence" value="ECO:0007669"/>
    <property type="project" value="InterPro"/>
</dbReference>
<feature type="domain" description="HTH cro/C1-type" evidence="1">
    <location>
        <begin position="15"/>
        <end position="69"/>
    </location>
</feature>
<proteinExistence type="predicted"/>
<dbReference type="PROSITE" id="PS50943">
    <property type="entry name" value="HTH_CROC1"/>
    <property type="match status" value="1"/>
</dbReference>
<dbReference type="Pfam" id="PF01381">
    <property type="entry name" value="HTH_3"/>
    <property type="match status" value="1"/>
</dbReference>
<dbReference type="PANTHER" id="PTHR35010:SF4">
    <property type="entry name" value="BLL5781 PROTEIN"/>
    <property type="match status" value="1"/>
</dbReference>
<dbReference type="InterPro" id="IPR001387">
    <property type="entry name" value="Cro/C1-type_HTH"/>
</dbReference>
<dbReference type="InterPro" id="IPR041413">
    <property type="entry name" value="MLTR_LBD"/>
</dbReference>
<dbReference type="Proteomes" id="UP000249794">
    <property type="component" value="Unassembled WGS sequence"/>
</dbReference>
<evidence type="ECO:0000259" key="1">
    <source>
        <dbReference type="PROSITE" id="PS50943"/>
    </source>
</evidence>
<dbReference type="CDD" id="cd00093">
    <property type="entry name" value="HTH_XRE"/>
    <property type="match status" value="1"/>
</dbReference>